<evidence type="ECO:0000256" key="2">
    <source>
        <dbReference type="ARBA" id="ARBA00022801"/>
    </source>
</evidence>
<dbReference type="RefSeq" id="WP_057854602.1">
    <property type="nucleotide sequence ID" value="NZ_LLXX01000194.1"/>
</dbReference>
<evidence type="ECO:0000256" key="3">
    <source>
        <dbReference type="ARBA" id="ARBA00023004"/>
    </source>
</evidence>
<keyword evidence="1" id="KW-0479">Metal-binding</keyword>
<dbReference type="GO" id="GO:0016787">
    <property type="term" value="F:hydrolase activity"/>
    <property type="evidence" value="ECO:0007669"/>
    <property type="project" value="UniProtKB-KW"/>
</dbReference>
<dbReference type="Pfam" id="PF00149">
    <property type="entry name" value="Metallophos"/>
    <property type="match status" value="1"/>
</dbReference>
<dbReference type="Proteomes" id="UP000051913">
    <property type="component" value="Unassembled WGS sequence"/>
</dbReference>
<feature type="domain" description="Calcineurin-like phosphoesterase" evidence="5">
    <location>
        <begin position="2"/>
        <end position="194"/>
    </location>
</feature>
<dbReference type="AlphaFoldDB" id="A0A0R3KU24"/>
<proteinExistence type="inferred from homology"/>
<dbReference type="PANTHER" id="PTHR42988">
    <property type="entry name" value="PHOSPHOHYDROLASE"/>
    <property type="match status" value="1"/>
</dbReference>
<keyword evidence="7" id="KW-1185">Reference proteome</keyword>
<evidence type="ECO:0000313" key="7">
    <source>
        <dbReference type="Proteomes" id="UP000051913"/>
    </source>
</evidence>
<dbReference type="PANTHER" id="PTHR42988:SF2">
    <property type="entry name" value="CYCLIC NUCLEOTIDE PHOSPHODIESTERASE CBUA0032-RELATED"/>
    <property type="match status" value="1"/>
</dbReference>
<name>A0A0R3KU24_9BRAD</name>
<gene>
    <name evidence="6" type="ORF">CP49_37050</name>
</gene>
<evidence type="ECO:0000259" key="5">
    <source>
        <dbReference type="Pfam" id="PF00149"/>
    </source>
</evidence>
<dbReference type="Gene3D" id="3.60.21.10">
    <property type="match status" value="1"/>
</dbReference>
<protein>
    <recommendedName>
        <fullName evidence="5">Calcineurin-like phosphoesterase domain-containing protein</fullName>
    </recommendedName>
</protein>
<comment type="similarity">
    <text evidence="4">Belongs to the cyclic nucleotide phosphodiesterase class-III family.</text>
</comment>
<accession>A0A0R3KU24</accession>
<keyword evidence="2" id="KW-0378">Hydrolase</keyword>
<dbReference type="InterPro" id="IPR029052">
    <property type="entry name" value="Metallo-depent_PP-like"/>
</dbReference>
<dbReference type="InterPro" id="IPR004843">
    <property type="entry name" value="Calcineurin-like_PHP"/>
</dbReference>
<dbReference type="SUPFAM" id="SSF56300">
    <property type="entry name" value="Metallo-dependent phosphatases"/>
    <property type="match status" value="1"/>
</dbReference>
<keyword evidence="3" id="KW-0408">Iron</keyword>
<dbReference type="GO" id="GO:0046872">
    <property type="term" value="F:metal ion binding"/>
    <property type="evidence" value="ECO:0007669"/>
    <property type="project" value="UniProtKB-KW"/>
</dbReference>
<evidence type="ECO:0000256" key="1">
    <source>
        <dbReference type="ARBA" id="ARBA00022723"/>
    </source>
</evidence>
<reference evidence="6 7" key="1">
    <citation type="submission" date="2014-03" db="EMBL/GenBank/DDBJ databases">
        <title>Bradyrhizobium valentinum sp. nov., isolated from effective nodules of Lupinus mariae-josephae, a lupine endemic of basic-lime soils in Eastern Spain.</title>
        <authorList>
            <person name="Duran D."/>
            <person name="Rey L."/>
            <person name="Navarro A."/>
            <person name="Busquets A."/>
            <person name="Imperial J."/>
            <person name="Ruiz-Argueso T."/>
        </authorList>
    </citation>
    <scope>NUCLEOTIDE SEQUENCE [LARGE SCALE GENOMIC DNA]</scope>
    <source>
        <strain evidence="6 7">LmjM3</strain>
    </source>
</reference>
<sequence>MMKVVLITDTHVTVRGEKVRGIDPVERLDACVRAIQRLVPDADLCVMMGDNVDTPSEQEYRTFLQCLSPLKMPIRYLIGNHDDRDMFVRVSPNLPRDRDGHVQSMLQTKDGVFLFLDTGKSGEHYGDYSGVKLVWLKEQLQLAGSRPVYVFMHHPPFRTGFWNDHSMVREPEKILEVISEAGNVRHIFVGHTHRATSGSWKEITWTALHGTCYENDFELLPAKPNYRGGPAQIGILLVDGEESALHFHDILDPYPLIAYSGKSNREPQPA</sequence>
<evidence type="ECO:0000313" key="6">
    <source>
        <dbReference type="EMBL" id="KRQ96293.1"/>
    </source>
</evidence>
<evidence type="ECO:0000256" key="4">
    <source>
        <dbReference type="ARBA" id="ARBA00025742"/>
    </source>
</evidence>
<dbReference type="EMBL" id="LLXX01000194">
    <property type="protein sequence ID" value="KRQ96293.1"/>
    <property type="molecule type" value="Genomic_DNA"/>
</dbReference>
<organism evidence="6 7">
    <name type="scientific">Bradyrhizobium valentinum</name>
    <dbReference type="NCBI Taxonomy" id="1518501"/>
    <lineage>
        <taxon>Bacteria</taxon>
        <taxon>Pseudomonadati</taxon>
        <taxon>Pseudomonadota</taxon>
        <taxon>Alphaproteobacteria</taxon>
        <taxon>Hyphomicrobiales</taxon>
        <taxon>Nitrobacteraceae</taxon>
        <taxon>Bradyrhizobium</taxon>
    </lineage>
</organism>
<dbReference type="InterPro" id="IPR050884">
    <property type="entry name" value="CNP_phosphodiesterase-III"/>
</dbReference>
<comment type="caution">
    <text evidence="6">The sequence shown here is derived from an EMBL/GenBank/DDBJ whole genome shotgun (WGS) entry which is preliminary data.</text>
</comment>